<dbReference type="GO" id="GO:0005274">
    <property type="term" value="F:allantoin:proton symporter activity"/>
    <property type="evidence" value="ECO:0007669"/>
    <property type="project" value="TreeGrafter"/>
</dbReference>
<gene>
    <name evidence="10" type="ORF">HU200_049247</name>
</gene>
<evidence type="ECO:0000256" key="4">
    <source>
        <dbReference type="ARBA" id="ARBA00022692"/>
    </source>
</evidence>
<name>A0A835EBD5_9POAL</name>
<dbReference type="InterPro" id="IPR030189">
    <property type="entry name" value="UPS_plant"/>
</dbReference>
<accession>A0A835EBD5</accession>
<dbReference type="InterPro" id="IPR009834">
    <property type="entry name" value="Ureide_permease"/>
</dbReference>
<evidence type="ECO:0000256" key="7">
    <source>
        <dbReference type="ARBA" id="ARBA00022989"/>
    </source>
</evidence>
<evidence type="ECO:0000256" key="9">
    <source>
        <dbReference type="SAM" id="Phobius"/>
    </source>
</evidence>
<keyword evidence="5" id="KW-0547">Nucleotide-binding</keyword>
<comment type="subcellular location">
    <subcellularLocation>
        <location evidence="1">Membrane</location>
        <topology evidence="1">Multi-pass membrane protein</topology>
    </subcellularLocation>
</comment>
<comment type="similarity">
    <text evidence="2">Belongs to the plant ureide permease (TC 2.A.7.19) family.</text>
</comment>
<evidence type="ECO:0000256" key="5">
    <source>
        <dbReference type="ARBA" id="ARBA00022741"/>
    </source>
</evidence>
<protein>
    <recommendedName>
        <fullName evidence="12">Ureide permease</fullName>
    </recommendedName>
</protein>
<feature type="transmembrane region" description="Helical" evidence="9">
    <location>
        <begin position="20"/>
        <end position="39"/>
    </location>
</feature>
<keyword evidence="6" id="KW-0067">ATP-binding</keyword>
<evidence type="ECO:0000313" key="10">
    <source>
        <dbReference type="EMBL" id="KAF8672793.1"/>
    </source>
</evidence>
<comment type="caution">
    <text evidence="10">The sequence shown here is derived from an EMBL/GenBank/DDBJ whole genome shotgun (WGS) entry which is preliminary data.</text>
</comment>
<evidence type="ECO:0000256" key="2">
    <source>
        <dbReference type="ARBA" id="ARBA00005931"/>
    </source>
</evidence>
<organism evidence="10 11">
    <name type="scientific">Digitaria exilis</name>
    <dbReference type="NCBI Taxonomy" id="1010633"/>
    <lineage>
        <taxon>Eukaryota</taxon>
        <taxon>Viridiplantae</taxon>
        <taxon>Streptophyta</taxon>
        <taxon>Embryophyta</taxon>
        <taxon>Tracheophyta</taxon>
        <taxon>Spermatophyta</taxon>
        <taxon>Magnoliopsida</taxon>
        <taxon>Liliopsida</taxon>
        <taxon>Poales</taxon>
        <taxon>Poaceae</taxon>
        <taxon>PACMAD clade</taxon>
        <taxon>Panicoideae</taxon>
        <taxon>Panicodae</taxon>
        <taxon>Paniceae</taxon>
        <taxon>Anthephorinae</taxon>
        <taxon>Digitaria</taxon>
    </lineage>
</organism>
<dbReference type="GO" id="GO:0005524">
    <property type="term" value="F:ATP binding"/>
    <property type="evidence" value="ECO:0007669"/>
    <property type="project" value="UniProtKB-KW"/>
</dbReference>
<evidence type="ECO:0000313" key="11">
    <source>
        <dbReference type="Proteomes" id="UP000636709"/>
    </source>
</evidence>
<evidence type="ECO:0000256" key="8">
    <source>
        <dbReference type="ARBA" id="ARBA00023136"/>
    </source>
</evidence>
<dbReference type="Pfam" id="PF07168">
    <property type="entry name" value="Ureide_permease"/>
    <property type="match status" value="1"/>
</dbReference>
<keyword evidence="4 9" id="KW-0812">Transmembrane</keyword>
<reference evidence="10" key="1">
    <citation type="submission" date="2020-07" db="EMBL/GenBank/DDBJ databases">
        <title>Genome sequence and genetic diversity analysis of an under-domesticated orphan crop, white fonio (Digitaria exilis).</title>
        <authorList>
            <person name="Bennetzen J.L."/>
            <person name="Chen S."/>
            <person name="Ma X."/>
            <person name="Wang X."/>
            <person name="Yssel A.E.J."/>
            <person name="Chaluvadi S.R."/>
            <person name="Johnson M."/>
            <person name="Gangashetty P."/>
            <person name="Hamidou F."/>
            <person name="Sanogo M.D."/>
            <person name="Zwaenepoel A."/>
            <person name="Wallace J."/>
            <person name="Van De Peer Y."/>
            <person name="Van Deynze A."/>
        </authorList>
    </citation>
    <scope>NUCLEOTIDE SEQUENCE</scope>
    <source>
        <tissue evidence="10">Leaves</tissue>
    </source>
</reference>
<dbReference type="OrthoDB" id="680255at2759"/>
<keyword evidence="11" id="KW-1185">Reference proteome</keyword>
<dbReference type="GO" id="GO:0015505">
    <property type="term" value="F:uracil:monoatomic cation symporter activity"/>
    <property type="evidence" value="ECO:0007669"/>
    <property type="project" value="TreeGrafter"/>
</dbReference>
<dbReference type="PANTHER" id="PTHR31081:SF5">
    <property type="entry name" value="UREIDE PERMEASE 1-RELATED"/>
    <property type="match status" value="1"/>
</dbReference>
<feature type="transmembrane region" description="Helical" evidence="9">
    <location>
        <begin position="85"/>
        <end position="106"/>
    </location>
</feature>
<evidence type="ECO:0000256" key="3">
    <source>
        <dbReference type="ARBA" id="ARBA00022448"/>
    </source>
</evidence>
<keyword evidence="7 9" id="KW-1133">Transmembrane helix</keyword>
<dbReference type="Proteomes" id="UP000636709">
    <property type="component" value="Unassembled WGS sequence"/>
</dbReference>
<feature type="transmembrane region" description="Helical" evidence="9">
    <location>
        <begin position="60"/>
        <end position="79"/>
    </location>
</feature>
<keyword evidence="3" id="KW-0813">Transport</keyword>
<dbReference type="GO" id="GO:0016020">
    <property type="term" value="C:membrane"/>
    <property type="evidence" value="ECO:0007669"/>
    <property type="project" value="UniProtKB-SubCell"/>
</dbReference>
<keyword evidence="8 9" id="KW-0472">Membrane</keyword>
<evidence type="ECO:0008006" key="12">
    <source>
        <dbReference type="Google" id="ProtNLM"/>
    </source>
</evidence>
<proteinExistence type="inferred from homology"/>
<sequence>MTNGMSKKGVPHLVVYTTFFYFSVAGFVLRFCVNVWFLYRPLAGVPKSTIRAYINDWNGRHWALLAGFLCGFANGFQFMGGQAAGFATADVVQAVPLVSTFWDIVLFSEYRRSSRRTYLLLASMLTMFVVALGLLLASAGHRKNN</sequence>
<evidence type="ECO:0000256" key="1">
    <source>
        <dbReference type="ARBA" id="ARBA00004141"/>
    </source>
</evidence>
<dbReference type="AlphaFoldDB" id="A0A835EBD5"/>
<evidence type="ECO:0000256" key="6">
    <source>
        <dbReference type="ARBA" id="ARBA00022840"/>
    </source>
</evidence>
<feature type="transmembrane region" description="Helical" evidence="9">
    <location>
        <begin position="118"/>
        <end position="139"/>
    </location>
</feature>
<dbReference type="PANTHER" id="PTHR31081">
    <property type="entry name" value="UREIDE PERMEASE 1-RELATED-RELATED"/>
    <property type="match status" value="1"/>
</dbReference>
<dbReference type="EMBL" id="JACEFO010002218">
    <property type="protein sequence ID" value="KAF8672793.1"/>
    <property type="molecule type" value="Genomic_DNA"/>
</dbReference>